<dbReference type="GO" id="GO:0050660">
    <property type="term" value="F:flavin adenine dinucleotide binding"/>
    <property type="evidence" value="ECO:0007669"/>
    <property type="project" value="InterPro"/>
</dbReference>
<name>A0A5N5DJN6_9PEZI</name>
<dbReference type="Gene3D" id="3.50.50.60">
    <property type="entry name" value="FAD/NAD(P)-binding domain"/>
    <property type="match status" value="2"/>
</dbReference>
<accession>A0A5N5DJN6</accession>
<feature type="region of interest" description="Disordered" evidence="6">
    <location>
        <begin position="407"/>
        <end position="426"/>
    </location>
</feature>
<evidence type="ECO:0000256" key="1">
    <source>
        <dbReference type="ARBA" id="ARBA00001974"/>
    </source>
</evidence>
<organism evidence="8 9">
    <name type="scientific">Lasiodiplodia theobromae</name>
    <dbReference type="NCBI Taxonomy" id="45133"/>
    <lineage>
        <taxon>Eukaryota</taxon>
        <taxon>Fungi</taxon>
        <taxon>Dikarya</taxon>
        <taxon>Ascomycota</taxon>
        <taxon>Pezizomycotina</taxon>
        <taxon>Dothideomycetes</taxon>
        <taxon>Dothideomycetes incertae sedis</taxon>
        <taxon>Botryosphaeriales</taxon>
        <taxon>Botryosphaeriaceae</taxon>
        <taxon>Lasiodiplodia</taxon>
    </lineage>
</organism>
<dbReference type="OrthoDB" id="2219495at2759"/>
<evidence type="ECO:0000256" key="6">
    <source>
        <dbReference type="SAM" id="MobiDB-lite"/>
    </source>
</evidence>
<keyword evidence="4" id="KW-0274">FAD</keyword>
<keyword evidence="3" id="KW-0285">Flavoprotein</keyword>
<protein>
    <submittedName>
        <fullName evidence="8">L-pipecolate oxidase</fullName>
    </submittedName>
</protein>
<gene>
    <name evidence="8" type="primary">fap1_1</name>
    <name evidence="8" type="ORF">DBV05_g3272</name>
</gene>
<feature type="domain" description="FAD dependent oxidoreductase" evidence="7">
    <location>
        <begin position="4"/>
        <end position="391"/>
    </location>
</feature>
<keyword evidence="5" id="KW-0560">Oxidoreductase</keyword>
<comment type="cofactor">
    <cofactor evidence="1">
        <name>FAD</name>
        <dbReference type="ChEBI" id="CHEBI:57692"/>
    </cofactor>
</comment>
<dbReference type="InterPro" id="IPR045170">
    <property type="entry name" value="MTOX"/>
</dbReference>
<evidence type="ECO:0000256" key="3">
    <source>
        <dbReference type="ARBA" id="ARBA00022630"/>
    </source>
</evidence>
<keyword evidence="9" id="KW-1185">Reference proteome</keyword>
<dbReference type="Gene3D" id="3.30.9.10">
    <property type="entry name" value="D-Amino Acid Oxidase, subunit A, domain 2"/>
    <property type="match status" value="2"/>
</dbReference>
<comment type="similarity">
    <text evidence="2">Belongs to the MSOX/MTOX family.</text>
</comment>
<sequence>MDSVIIVGCGVFGLSTGLALSKRYPSSKITFIDRHEPPVPDGTSVDTTRVIRADYHDPVYSELALESQRLIQQDAELGPHYYRSGMIYAHSGAGRHGSQVWEKEYASAQALQKKRIESGEFSAQGYLRHLTSNEAIFKRVNGQGFEPHAGEKQWNEGYLNEDVAFVNAEECMRVYYHKCRRQANTSFLFGNPVKRVIIEGGVAKGVELADGKHLTADLVILATGAWTNTLLDLRDQVTSTGHEVAWLKLSPEMEERYKNMPITTNFTTGFNIFPPLNGEIKCLRRSPGYTNTRTVTDSATGKSFEVSAPPDSPSTIPADAEKALRANLAELFPPLAEQPFDRTKLCFFTNTPTSDFLVDRHPSIKQLALVTGGSAHGWKFLCVLGDRVVDMLEGKLEPELQKRWKYKQPEDKDHNMEGAPRAQGEKQELKHCKPIAIIGAGVFGLSTALHLAKSGYKDITIFDYQPYDQNGYSTAAGCDAASADENKILRASYGDRKIYQDLAFSAIPIWESWNSSISSSSPTTPLPTGLHPTDTIWVPAGFLRLSDNGLDEHEAITQRNFPAAIKHTQYHINDASRAADAVSRDGIPATKLDPFNRRARGLPLDGVLDATGGYVLASKACAWALHLCAQAGVKLRLGPEQGRYVRHETGVSPTTGKRCVTGVVTADGLTHPASLVVVACGGWTPALLPDADELLETTAGSVLTVRIPQAERPDLWDKFAPENFPVWSWKMASYGKNAGGENRTSVGGLYGFPRTPDGVVKFGFRGAKWTNYAHERDDGSGKKKKVSFPKTGGGEVPEKAMEVVEKFCEENLPDLLTLPIETARLCWYTDSVDNDFLVDYVPGTEGLVVCSGGSGHGFKFLPVLGSKVVEVIEGKKDSEYVKAWRWRERPTDKANGLEEGPSGWRTLDKQRMVNGWKDGKVAAKL</sequence>
<dbReference type="InterPro" id="IPR036188">
    <property type="entry name" value="FAD/NAD-bd_sf"/>
</dbReference>
<dbReference type="PANTHER" id="PTHR10961:SF15">
    <property type="entry name" value="FAD DEPENDENT OXIDOREDUCTASE DOMAIN-CONTAINING PROTEIN"/>
    <property type="match status" value="1"/>
</dbReference>
<dbReference type="PANTHER" id="PTHR10961">
    <property type="entry name" value="PEROXISOMAL SARCOSINE OXIDASE"/>
    <property type="match status" value="1"/>
</dbReference>
<evidence type="ECO:0000313" key="9">
    <source>
        <dbReference type="Proteomes" id="UP000325902"/>
    </source>
</evidence>
<dbReference type="AlphaFoldDB" id="A0A5N5DJN6"/>
<dbReference type="SUPFAM" id="SSF51905">
    <property type="entry name" value="FAD/NAD(P)-binding domain"/>
    <property type="match status" value="2"/>
</dbReference>
<feature type="domain" description="FAD dependent oxidoreductase" evidence="7">
    <location>
        <begin position="435"/>
        <end position="869"/>
    </location>
</feature>
<comment type="caution">
    <text evidence="8">The sequence shown here is derived from an EMBL/GenBank/DDBJ whole genome shotgun (WGS) entry which is preliminary data.</text>
</comment>
<evidence type="ECO:0000313" key="8">
    <source>
        <dbReference type="EMBL" id="KAB2578129.1"/>
    </source>
</evidence>
<feature type="compositionally biased region" description="Basic and acidic residues" evidence="6">
    <location>
        <begin position="407"/>
        <end position="416"/>
    </location>
</feature>
<dbReference type="EMBL" id="VCHE01000013">
    <property type="protein sequence ID" value="KAB2578129.1"/>
    <property type="molecule type" value="Genomic_DNA"/>
</dbReference>
<evidence type="ECO:0000256" key="5">
    <source>
        <dbReference type="ARBA" id="ARBA00023002"/>
    </source>
</evidence>
<reference evidence="8 9" key="1">
    <citation type="journal article" date="2019" name="Sci. Rep.">
        <title>A multi-omics analysis of the grapevine pathogen Lasiodiplodia theobromae reveals that temperature affects the expression of virulence- and pathogenicity-related genes.</title>
        <authorList>
            <person name="Felix C."/>
            <person name="Meneses R."/>
            <person name="Goncalves M.F.M."/>
            <person name="Tilleman L."/>
            <person name="Duarte A.S."/>
            <person name="Jorrin-Novo J.V."/>
            <person name="Van de Peer Y."/>
            <person name="Deforce D."/>
            <person name="Van Nieuwerburgh F."/>
            <person name="Esteves A.C."/>
            <person name="Alves A."/>
        </authorList>
    </citation>
    <scope>NUCLEOTIDE SEQUENCE [LARGE SCALE GENOMIC DNA]</scope>
    <source>
        <strain evidence="8 9">LA-SOL3</strain>
    </source>
</reference>
<evidence type="ECO:0000256" key="2">
    <source>
        <dbReference type="ARBA" id="ARBA00010989"/>
    </source>
</evidence>
<dbReference type="Proteomes" id="UP000325902">
    <property type="component" value="Unassembled WGS sequence"/>
</dbReference>
<dbReference type="GO" id="GO:0008115">
    <property type="term" value="F:sarcosine oxidase activity"/>
    <property type="evidence" value="ECO:0007669"/>
    <property type="project" value="TreeGrafter"/>
</dbReference>
<dbReference type="InterPro" id="IPR006076">
    <property type="entry name" value="FAD-dep_OxRdtase"/>
</dbReference>
<proteinExistence type="inferred from homology"/>
<evidence type="ECO:0000256" key="4">
    <source>
        <dbReference type="ARBA" id="ARBA00022827"/>
    </source>
</evidence>
<evidence type="ECO:0000259" key="7">
    <source>
        <dbReference type="Pfam" id="PF01266"/>
    </source>
</evidence>
<dbReference type="Pfam" id="PF01266">
    <property type="entry name" value="DAO"/>
    <property type="match status" value="2"/>
</dbReference>